<keyword evidence="1" id="KW-0285">Flavoprotein</keyword>
<feature type="domain" description="FAD-binding PCMH-type" evidence="4">
    <location>
        <begin position="1"/>
        <end position="168"/>
    </location>
</feature>
<keyword evidence="2" id="KW-0274">FAD</keyword>
<evidence type="ECO:0000313" key="5">
    <source>
        <dbReference type="EMBL" id="MBF8378365.1"/>
    </source>
</evidence>
<dbReference type="InterPro" id="IPR036683">
    <property type="entry name" value="CO_DH_flav_C_dom_sf"/>
</dbReference>
<dbReference type="InterPro" id="IPR051312">
    <property type="entry name" value="Diverse_Substr_Oxidored"/>
</dbReference>
<dbReference type="InterPro" id="IPR002346">
    <property type="entry name" value="Mopterin_DH_FAD-bd"/>
</dbReference>
<evidence type="ECO:0000313" key="6">
    <source>
        <dbReference type="Proteomes" id="UP000642910"/>
    </source>
</evidence>
<organism evidence="5 6">
    <name type="scientific">Alicyclobacillus mali</name>
    <name type="common">ex Roth et al. 2021</name>
    <dbReference type="NCBI Taxonomy" id="1123961"/>
    <lineage>
        <taxon>Bacteria</taxon>
        <taxon>Bacillati</taxon>
        <taxon>Bacillota</taxon>
        <taxon>Bacilli</taxon>
        <taxon>Bacillales</taxon>
        <taxon>Alicyclobacillaceae</taxon>
        <taxon>Alicyclobacillus</taxon>
    </lineage>
</organism>
<evidence type="ECO:0000256" key="3">
    <source>
        <dbReference type="ARBA" id="ARBA00023002"/>
    </source>
</evidence>
<keyword evidence="6" id="KW-1185">Reference proteome</keyword>
<name>A0ABS0F4Y8_9BACL</name>
<dbReference type="SUPFAM" id="SSF55447">
    <property type="entry name" value="CO dehydrogenase flavoprotein C-terminal domain-like"/>
    <property type="match status" value="1"/>
</dbReference>
<comment type="caution">
    <text evidence="5">The sequence shown here is derived from an EMBL/GenBank/DDBJ whole genome shotgun (WGS) entry which is preliminary data.</text>
</comment>
<dbReference type="InterPro" id="IPR016166">
    <property type="entry name" value="FAD-bd_PCMH"/>
</dbReference>
<proteinExistence type="predicted"/>
<accession>A0ABS0F4Y8</accession>
<dbReference type="SMART" id="SM01092">
    <property type="entry name" value="CO_deh_flav_C"/>
    <property type="match status" value="1"/>
</dbReference>
<dbReference type="EMBL" id="JADPKZ010000044">
    <property type="protein sequence ID" value="MBF8378365.1"/>
    <property type="molecule type" value="Genomic_DNA"/>
</dbReference>
<dbReference type="SUPFAM" id="SSF56176">
    <property type="entry name" value="FAD-binding/transporter-associated domain-like"/>
    <property type="match status" value="1"/>
</dbReference>
<protein>
    <submittedName>
        <fullName evidence="5">FAD binding domain-containing protein</fullName>
    </submittedName>
</protein>
<dbReference type="Gene3D" id="3.30.390.50">
    <property type="entry name" value="CO dehydrogenase flavoprotein, C-terminal domain"/>
    <property type="match status" value="1"/>
</dbReference>
<dbReference type="PANTHER" id="PTHR42659:SF2">
    <property type="entry name" value="XANTHINE DEHYDROGENASE SUBUNIT C-RELATED"/>
    <property type="match status" value="1"/>
</dbReference>
<dbReference type="RefSeq" id="WP_195867861.1">
    <property type="nucleotide sequence ID" value="NZ_JADPKZ010000044.1"/>
</dbReference>
<evidence type="ECO:0000256" key="2">
    <source>
        <dbReference type="ARBA" id="ARBA00022827"/>
    </source>
</evidence>
<reference evidence="5 6" key="1">
    <citation type="submission" date="2020-11" db="EMBL/GenBank/DDBJ databases">
        <title>Genomic insight of Alicyclobacillus mali FL 18 reveals a new arsenic-resistant strain, with potential in environmental biotechnology.</title>
        <authorList>
            <person name="Fiorentino G."/>
            <person name="Gallo G."/>
            <person name="Aulitto M."/>
        </authorList>
    </citation>
    <scope>NUCLEOTIDE SEQUENCE [LARGE SCALE GENOMIC DNA]</scope>
    <source>
        <strain evidence="5 6">FL 18</strain>
    </source>
</reference>
<gene>
    <name evidence="5" type="ORF">IW967_10895</name>
</gene>
<dbReference type="Pfam" id="PF03450">
    <property type="entry name" value="CO_deh_flav_C"/>
    <property type="match status" value="1"/>
</dbReference>
<dbReference type="PROSITE" id="PS51387">
    <property type="entry name" value="FAD_PCMH"/>
    <property type="match status" value="1"/>
</dbReference>
<dbReference type="InterPro" id="IPR016169">
    <property type="entry name" value="FAD-bd_PCMH_sub2"/>
</dbReference>
<dbReference type="InterPro" id="IPR036318">
    <property type="entry name" value="FAD-bd_PCMH-like_sf"/>
</dbReference>
<dbReference type="Gene3D" id="3.30.465.10">
    <property type="match status" value="1"/>
</dbReference>
<dbReference type="InterPro" id="IPR005107">
    <property type="entry name" value="CO_DH_flav_C"/>
</dbReference>
<dbReference type="PANTHER" id="PTHR42659">
    <property type="entry name" value="XANTHINE DEHYDROGENASE SUBUNIT C-RELATED"/>
    <property type="match status" value="1"/>
</dbReference>
<keyword evidence="3" id="KW-0560">Oxidoreductase</keyword>
<evidence type="ECO:0000259" key="4">
    <source>
        <dbReference type="PROSITE" id="PS51387"/>
    </source>
</evidence>
<dbReference type="Pfam" id="PF00941">
    <property type="entry name" value="FAD_binding_5"/>
    <property type="match status" value="1"/>
</dbReference>
<dbReference type="Proteomes" id="UP000642910">
    <property type="component" value="Unassembled WGS sequence"/>
</dbReference>
<evidence type="ECO:0000256" key="1">
    <source>
        <dbReference type="ARBA" id="ARBA00022630"/>
    </source>
</evidence>
<sequence length="281" mass="30948">MTKPRVWLPTSFAEAWACKQAFGDSACYVAGSTWLQLRAASGDAVPSEWICVDDIADEDRAPVEADDALQVGLRVTLAEAIRSSAVRRRWPHLHQMCRFVGAPALREQATLIGNLAAQGDLVPYLLVSQASLLAWNEGAMEEKSVSEWLNSRDTAADVLITRLNIPKESERVRYFVRKVGRRAGFQPALVTIAASLEVDDACTVGALRVAVGGGAHWPHRLPKVEALARGERLRPSLLRELHHMIQSEMWTYDDAFATSEYRRVVVANLVTAFVASALEEG</sequence>